<dbReference type="PROSITE" id="PS51257">
    <property type="entry name" value="PROKAR_LIPOPROTEIN"/>
    <property type="match status" value="1"/>
</dbReference>
<name>A0ABT5B240_9BACT</name>
<feature type="region of interest" description="Disordered" evidence="1">
    <location>
        <begin position="24"/>
        <end position="56"/>
    </location>
</feature>
<feature type="chain" id="PRO_5046980315" description="Secreted protein" evidence="2">
    <location>
        <begin position="21"/>
        <end position="139"/>
    </location>
</feature>
<accession>A0ABT5B240</accession>
<comment type="caution">
    <text evidence="3">The sequence shown here is derived from an EMBL/GenBank/DDBJ whole genome shotgun (WGS) entry which is preliminary data.</text>
</comment>
<dbReference type="RefSeq" id="WP_271997044.1">
    <property type="nucleotide sequence ID" value="NZ_JAQNDN010000003.1"/>
</dbReference>
<keyword evidence="4" id="KW-1185">Reference proteome</keyword>
<reference evidence="3 4" key="1">
    <citation type="submission" date="2022-11" db="EMBL/GenBank/DDBJ databases">
        <title>Minimal conservation of predation-associated metabolite biosynthetic gene clusters underscores biosynthetic potential of Myxococcota including descriptions for ten novel species: Archangium lansinium sp. nov., Myxococcus landrumus sp. nov., Nannocystis bai.</title>
        <authorList>
            <person name="Ahearne A."/>
            <person name="Stevens C."/>
            <person name="Dowd S."/>
        </authorList>
    </citation>
    <scope>NUCLEOTIDE SEQUENCE [LARGE SCALE GENOMIC DNA]</scope>
    <source>
        <strain evidence="3 4">NCELM</strain>
    </source>
</reference>
<evidence type="ECO:0008006" key="5">
    <source>
        <dbReference type="Google" id="ProtNLM"/>
    </source>
</evidence>
<organism evidence="3 4">
    <name type="scientific">Nannocystis radixulma</name>
    <dbReference type="NCBI Taxonomy" id="2995305"/>
    <lineage>
        <taxon>Bacteria</taxon>
        <taxon>Pseudomonadati</taxon>
        <taxon>Myxococcota</taxon>
        <taxon>Polyangia</taxon>
        <taxon>Nannocystales</taxon>
        <taxon>Nannocystaceae</taxon>
        <taxon>Nannocystis</taxon>
    </lineage>
</organism>
<proteinExistence type="predicted"/>
<feature type="signal peptide" evidence="2">
    <location>
        <begin position="1"/>
        <end position="20"/>
    </location>
</feature>
<evidence type="ECO:0000313" key="3">
    <source>
        <dbReference type="EMBL" id="MDC0668176.1"/>
    </source>
</evidence>
<gene>
    <name evidence="3" type="ORF">POL58_10525</name>
</gene>
<dbReference type="Proteomes" id="UP001217838">
    <property type="component" value="Unassembled WGS sequence"/>
</dbReference>
<evidence type="ECO:0000256" key="1">
    <source>
        <dbReference type="SAM" id="MobiDB-lite"/>
    </source>
</evidence>
<evidence type="ECO:0000256" key="2">
    <source>
        <dbReference type="SAM" id="SignalP"/>
    </source>
</evidence>
<feature type="compositionally biased region" description="Low complexity" evidence="1">
    <location>
        <begin position="31"/>
        <end position="56"/>
    </location>
</feature>
<protein>
    <recommendedName>
        <fullName evidence="5">Secreted protein</fullName>
    </recommendedName>
</protein>
<sequence length="139" mass="14362">MSRRVVALALLAVACGEARVAQPAPAPASVPTPAASATQPVTATTPATESAPTTNSPTLVVEADDRTCASDGDCTAILTQCSMCEGACTGVRVDRAARYDGKLDCAGYHGVVCNYDCRPSFKIEAPRCVAGRCESVRIR</sequence>
<evidence type="ECO:0000313" key="4">
    <source>
        <dbReference type="Proteomes" id="UP001217838"/>
    </source>
</evidence>
<keyword evidence="2" id="KW-0732">Signal</keyword>
<dbReference type="EMBL" id="JAQNDN010000003">
    <property type="protein sequence ID" value="MDC0668176.1"/>
    <property type="molecule type" value="Genomic_DNA"/>
</dbReference>